<evidence type="ECO:0000256" key="1">
    <source>
        <dbReference type="SAM" id="SignalP"/>
    </source>
</evidence>
<feature type="chain" id="PRO_5037103046" description="YMGG-like Gly-zipper domain-containing protein" evidence="1">
    <location>
        <begin position="26"/>
        <end position="174"/>
    </location>
</feature>
<accession>A0A972VV91</accession>
<evidence type="ECO:0000313" key="4">
    <source>
        <dbReference type="Proteomes" id="UP000754644"/>
    </source>
</evidence>
<dbReference type="AlphaFoldDB" id="A0A972VV91"/>
<proteinExistence type="predicted"/>
<evidence type="ECO:0000259" key="2">
    <source>
        <dbReference type="Pfam" id="PF13441"/>
    </source>
</evidence>
<reference evidence="3" key="1">
    <citation type="submission" date="2020-05" db="EMBL/GenBank/DDBJ databases">
        <title>Sulfur intermediates as new biogeochemical hubs in an aquatic model microbial ecosystem.</title>
        <authorList>
            <person name="Vigneron A."/>
        </authorList>
    </citation>
    <scope>NUCLEOTIDE SEQUENCE</scope>
    <source>
        <strain evidence="3">Bin.250</strain>
    </source>
</reference>
<evidence type="ECO:0000313" key="3">
    <source>
        <dbReference type="EMBL" id="NQV64879.1"/>
    </source>
</evidence>
<dbReference type="InterPro" id="IPR027367">
    <property type="entry name" value="Gly-zipper_YMGG"/>
</dbReference>
<gene>
    <name evidence="3" type="ORF">HQ497_05885</name>
</gene>
<sequence>MKTQTLLIKLIAPVALACLTTSIYAAEGDVYVYPAKGQTIEQTERDRYECYVWASKESGFDPSTNNTQQPKLVRVPVGRNAKEGAALTGTIIGAIAGAAIGSHDRNAGQGAIIGAAAGTLIGATIEHDGRRTAEANAQSKAEDIAADQVELNVRQAGYKRAFSACLEGRGYVVR</sequence>
<feature type="domain" description="YMGG-like Gly-zipper" evidence="2">
    <location>
        <begin position="84"/>
        <end position="125"/>
    </location>
</feature>
<name>A0A972VV91_9GAMM</name>
<feature type="signal peptide" evidence="1">
    <location>
        <begin position="1"/>
        <end position="25"/>
    </location>
</feature>
<protein>
    <recommendedName>
        <fullName evidence="2">YMGG-like Gly-zipper domain-containing protein</fullName>
    </recommendedName>
</protein>
<dbReference type="Proteomes" id="UP000754644">
    <property type="component" value="Unassembled WGS sequence"/>
</dbReference>
<comment type="caution">
    <text evidence="3">The sequence shown here is derived from an EMBL/GenBank/DDBJ whole genome shotgun (WGS) entry which is preliminary data.</text>
</comment>
<keyword evidence="1" id="KW-0732">Signal</keyword>
<organism evidence="3 4">
    <name type="scientific">SAR86 cluster bacterium</name>
    <dbReference type="NCBI Taxonomy" id="2030880"/>
    <lineage>
        <taxon>Bacteria</taxon>
        <taxon>Pseudomonadati</taxon>
        <taxon>Pseudomonadota</taxon>
        <taxon>Gammaproteobacteria</taxon>
        <taxon>SAR86 cluster</taxon>
    </lineage>
</organism>
<dbReference type="Pfam" id="PF13441">
    <property type="entry name" value="Gly-zipper_YMGG"/>
    <property type="match status" value="1"/>
</dbReference>
<dbReference type="EMBL" id="JABMOJ010000217">
    <property type="protein sequence ID" value="NQV64879.1"/>
    <property type="molecule type" value="Genomic_DNA"/>
</dbReference>